<dbReference type="Gene3D" id="3.40.50.300">
    <property type="entry name" value="P-loop containing nucleotide triphosphate hydrolases"/>
    <property type="match status" value="1"/>
</dbReference>
<dbReference type="EC" id="7.4.2.10" evidence="13"/>
<dbReference type="InterPro" id="IPR017871">
    <property type="entry name" value="ABC_transporter-like_CS"/>
</dbReference>
<dbReference type="InterPro" id="IPR003593">
    <property type="entry name" value="AAA+_ATPase"/>
</dbReference>
<dbReference type="PROSITE" id="PS00211">
    <property type="entry name" value="ABC_TRANSPORTER_1"/>
    <property type="match status" value="1"/>
</dbReference>
<evidence type="ECO:0000256" key="2">
    <source>
        <dbReference type="ARBA" id="ARBA00004533"/>
    </source>
</evidence>
<name>A0ABY6CIJ0_9HYPH</name>
<keyword evidence="18" id="KW-1185">Reference proteome</keyword>
<evidence type="ECO:0000256" key="4">
    <source>
        <dbReference type="ARBA" id="ARBA00022448"/>
    </source>
</evidence>
<keyword evidence="8 17" id="KW-0067">ATP-binding</keyword>
<dbReference type="PANTHER" id="PTHR43776">
    <property type="entry name" value="TRANSPORT ATP-BINDING PROTEIN"/>
    <property type="match status" value="1"/>
</dbReference>
<dbReference type="PROSITE" id="PS50893">
    <property type="entry name" value="ABC_TRANSPORTER_2"/>
    <property type="match status" value="1"/>
</dbReference>
<dbReference type="SMART" id="SM00382">
    <property type="entry name" value="AAA"/>
    <property type="match status" value="1"/>
</dbReference>
<dbReference type="GO" id="GO:0005524">
    <property type="term" value="F:ATP binding"/>
    <property type="evidence" value="ECO:0007669"/>
    <property type="project" value="UniProtKB-KW"/>
</dbReference>
<keyword evidence="5" id="KW-1003">Cell membrane</keyword>
<dbReference type="InterPro" id="IPR003439">
    <property type="entry name" value="ABC_transporter-like_ATP-bd"/>
</dbReference>
<dbReference type="CDD" id="cd03257">
    <property type="entry name" value="ABC_NikE_OppD_transporters"/>
    <property type="match status" value="1"/>
</dbReference>
<evidence type="ECO:0000256" key="3">
    <source>
        <dbReference type="ARBA" id="ARBA00011469"/>
    </source>
</evidence>
<feature type="domain" description="ABC transporter" evidence="16">
    <location>
        <begin position="2"/>
        <end position="240"/>
    </location>
</feature>
<evidence type="ECO:0000256" key="6">
    <source>
        <dbReference type="ARBA" id="ARBA00022519"/>
    </source>
</evidence>
<dbReference type="Proteomes" id="UP001061862">
    <property type="component" value="Chromosome"/>
</dbReference>
<evidence type="ECO:0000256" key="8">
    <source>
        <dbReference type="ARBA" id="ARBA00022840"/>
    </source>
</evidence>
<keyword evidence="4" id="KW-0813">Transport</keyword>
<comment type="subcellular location">
    <subcellularLocation>
        <location evidence="2">Cell inner membrane</location>
    </subcellularLocation>
    <subcellularLocation>
        <location evidence="1">Membrane</location>
        <topology evidence="1">Peripheral membrane protein</topology>
    </subcellularLocation>
</comment>
<evidence type="ECO:0000313" key="18">
    <source>
        <dbReference type="Proteomes" id="UP001061862"/>
    </source>
</evidence>
<dbReference type="SUPFAM" id="SSF52540">
    <property type="entry name" value="P-loop containing nucleoside triphosphate hydrolases"/>
    <property type="match status" value="1"/>
</dbReference>
<dbReference type="EMBL" id="CP104965">
    <property type="protein sequence ID" value="UXN72052.1"/>
    <property type="molecule type" value="Genomic_DNA"/>
</dbReference>
<proteinExistence type="inferred from homology"/>
<comment type="catalytic activity">
    <reaction evidence="15">
        <text>glutathione(out) + ATP + H2O = glutathione(in) + ADP + phosphate + H(+)</text>
        <dbReference type="Rhea" id="RHEA:29791"/>
        <dbReference type="ChEBI" id="CHEBI:15377"/>
        <dbReference type="ChEBI" id="CHEBI:15378"/>
        <dbReference type="ChEBI" id="CHEBI:30616"/>
        <dbReference type="ChEBI" id="CHEBI:43474"/>
        <dbReference type="ChEBI" id="CHEBI:57925"/>
        <dbReference type="ChEBI" id="CHEBI:456216"/>
        <dbReference type="EC" id="7.4.2.10"/>
    </reaction>
</comment>
<evidence type="ECO:0000313" key="17">
    <source>
        <dbReference type="EMBL" id="UXN72052.1"/>
    </source>
</evidence>
<dbReference type="PANTHER" id="PTHR43776:SF15">
    <property type="entry name" value="GLUTATHIONE IMPORT ATP-BINDING PROTEIN GSIA"/>
    <property type="match status" value="1"/>
</dbReference>
<evidence type="ECO:0000256" key="13">
    <source>
        <dbReference type="ARBA" id="ARBA00039050"/>
    </source>
</evidence>
<dbReference type="InterPro" id="IPR050319">
    <property type="entry name" value="ABC_transp_ATP-bind"/>
</dbReference>
<keyword evidence="7" id="KW-0547">Nucleotide-binding</keyword>
<evidence type="ECO:0000256" key="15">
    <source>
        <dbReference type="ARBA" id="ARBA00047640"/>
    </source>
</evidence>
<evidence type="ECO:0000256" key="12">
    <source>
        <dbReference type="ARBA" id="ARBA00038416"/>
    </source>
</evidence>
<dbReference type="RefSeq" id="WP_262171868.1">
    <property type="nucleotide sequence ID" value="NZ_CP104965.1"/>
</dbReference>
<protein>
    <recommendedName>
        <fullName evidence="14">Glutathione import ATP-binding protein GsiA</fullName>
        <ecNumber evidence="13">7.4.2.10</ecNumber>
    </recommendedName>
</protein>
<sequence length="256" mass="28298">MIAIENLTISFGRGSKTSHVVRGIDMAVNKGECFGLVGESGCGKSTLLGAIAGRVKNWQGAISIAGEQVRPEKRSHAQLRRQQMVFQDPFGSLHPRHTIGRILLEPLVMHGIGDRDARVEKALEQVSLPTRFRFRYPHQLSGGQRQRVAIARALILEPEILLLDEPTSALDVSIQAEILNLLKDLRERAGLTYVLVSHDMAVVAHLCDRIAVMKDGQLVEISTRQAMIDNEVQHPYTRMLREGSLGYRPQGAAITA</sequence>
<comment type="subunit">
    <text evidence="3">The complex is composed of two ATP-binding proteins (GsiA), two transmembrane proteins (GsiC and GsiD) and a solute-binding protein (GsiB).</text>
</comment>
<dbReference type="Pfam" id="PF00005">
    <property type="entry name" value="ABC_tran"/>
    <property type="match status" value="1"/>
</dbReference>
<evidence type="ECO:0000256" key="7">
    <source>
        <dbReference type="ARBA" id="ARBA00022741"/>
    </source>
</evidence>
<evidence type="ECO:0000256" key="10">
    <source>
        <dbReference type="ARBA" id="ARBA00023136"/>
    </source>
</evidence>
<evidence type="ECO:0000256" key="9">
    <source>
        <dbReference type="ARBA" id="ARBA00022967"/>
    </source>
</evidence>
<organism evidence="17 18">
    <name type="scientific">Devosia neptuniae</name>
    <dbReference type="NCBI Taxonomy" id="191302"/>
    <lineage>
        <taxon>Bacteria</taxon>
        <taxon>Pseudomonadati</taxon>
        <taxon>Pseudomonadota</taxon>
        <taxon>Alphaproteobacteria</taxon>
        <taxon>Hyphomicrobiales</taxon>
        <taxon>Devosiaceae</taxon>
        <taxon>Devosia</taxon>
    </lineage>
</organism>
<comment type="similarity">
    <text evidence="12">Belongs to the ABC transporter superfamily. Glutathione importer (TC 3.A.1.5.11) family.</text>
</comment>
<evidence type="ECO:0000256" key="5">
    <source>
        <dbReference type="ARBA" id="ARBA00022475"/>
    </source>
</evidence>
<keyword evidence="6" id="KW-0997">Cell inner membrane</keyword>
<evidence type="ECO:0000256" key="14">
    <source>
        <dbReference type="ARBA" id="ARBA00041187"/>
    </source>
</evidence>
<reference evidence="17 18" key="1">
    <citation type="submission" date="2022-09" db="EMBL/GenBank/DDBJ databases">
        <title>Interaction between co-microsymbionts with complementary sets of symbiotic genes in legume-rhizobium systems.</title>
        <authorList>
            <person name="Safronova V."/>
            <person name="Sazanova A."/>
            <person name="Afonin A."/>
            <person name="Chirak E."/>
        </authorList>
    </citation>
    <scope>NUCLEOTIDE SEQUENCE [LARGE SCALE GENOMIC DNA]</scope>
    <source>
        <strain evidence="17 18">A18/4-1</strain>
    </source>
</reference>
<accession>A0ABY6CIJ0</accession>
<comment type="function">
    <text evidence="11">Part of the ABC transporter complex GsiABCD involved in glutathione import. Responsible for energy coupling to the transport system.</text>
</comment>
<keyword evidence="10" id="KW-0472">Membrane</keyword>
<evidence type="ECO:0000256" key="1">
    <source>
        <dbReference type="ARBA" id="ARBA00004170"/>
    </source>
</evidence>
<gene>
    <name evidence="17" type="ORF">N8A98_03560</name>
</gene>
<keyword evidence="9" id="KW-1278">Translocase</keyword>
<evidence type="ECO:0000259" key="16">
    <source>
        <dbReference type="PROSITE" id="PS50893"/>
    </source>
</evidence>
<dbReference type="InterPro" id="IPR027417">
    <property type="entry name" value="P-loop_NTPase"/>
</dbReference>
<evidence type="ECO:0000256" key="11">
    <source>
        <dbReference type="ARBA" id="ARBA00037530"/>
    </source>
</evidence>